<protein>
    <submittedName>
        <fullName evidence="2">CHRD domain-containing protein</fullName>
    </submittedName>
</protein>
<evidence type="ECO:0000313" key="3">
    <source>
        <dbReference type="Proteomes" id="UP001056756"/>
    </source>
</evidence>
<name>A0A9J6ZGM1_9BACL</name>
<evidence type="ECO:0000313" key="2">
    <source>
        <dbReference type="EMBL" id="URN95339.1"/>
    </source>
</evidence>
<reference evidence="2" key="1">
    <citation type="submission" date="2022-05" db="EMBL/GenBank/DDBJ databases">
        <title>Novel bacterial taxa in a minimal lignocellulolytic consortium and its capacity to transform plastics disclosed by genome-resolved metagenomics.</title>
        <authorList>
            <person name="Rodriguez C.A.D."/>
            <person name="Diaz-Garcia L."/>
            <person name="Herrera K."/>
            <person name="Tarazona N.A."/>
            <person name="Sproer C."/>
            <person name="Overmann J."/>
            <person name="Jimenez D.J."/>
        </authorList>
    </citation>
    <scope>NUCLEOTIDE SEQUENCE</scope>
    <source>
        <strain evidence="2">MAG5</strain>
    </source>
</reference>
<organism evidence="2 3">
    <name type="scientific">Candidatus Pristimantibacillus lignocellulolyticus</name>
    <dbReference type="NCBI Taxonomy" id="2994561"/>
    <lineage>
        <taxon>Bacteria</taxon>
        <taxon>Bacillati</taxon>
        <taxon>Bacillota</taxon>
        <taxon>Bacilli</taxon>
        <taxon>Bacillales</taxon>
        <taxon>Paenibacillaceae</taxon>
        <taxon>Candidatus Pristimantibacillus</taxon>
    </lineage>
</organism>
<dbReference type="PROSITE" id="PS50933">
    <property type="entry name" value="CHRD"/>
    <property type="match status" value="1"/>
</dbReference>
<proteinExistence type="predicted"/>
<dbReference type="EMBL" id="CP097899">
    <property type="protein sequence ID" value="URN95339.1"/>
    <property type="molecule type" value="Genomic_DNA"/>
</dbReference>
<dbReference type="SMART" id="SM00754">
    <property type="entry name" value="CHRD"/>
    <property type="match status" value="1"/>
</dbReference>
<dbReference type="AlphaFoldDB" id="A0A9J6ZGM1"/>
<evidence type="ECO:0000259" key="1">
    <source>
        <dbReference type="PROSITE" id="PS50933"/>
    </source>
</evidence>
<dbReference type="InterPro" id="IPR010895">
    <property type="entry name" value="CHRD"/>
</dbReference>
<dbReference type="Pfam" id="PF07452">
    <property type="entry name" value="CHRD"/>
    <property type="match status" value="1"/>
</dbReference>
<feature type="domain" description="CHRD" evidence="1">
    <location>
        <begin position="1"/>
        <end position="125"/>
    </location>
</feature>
<sequence>MPSVNTYARGIAFFLFKRWNHHLKLKFFVKVEDTRNVTKIDLHLGQRGHNGPVIATLFRASGTGISVDRGFVKGVMKKGDLQGPIRGLSLRFLLREIKNHNVYVNVHTTEHPKGEIRGQIKKFKRHHS</sequence>
<dbReference type="Proteomes" id="UP001056756">
    <property type="component" value="Chromosome"/>
</dbReference>
<gene>
    <name evidence="2" type="ORF">NAG76_03505</name>
</gene>
<dbReference type="KEGG" id="plig:NAG76_03505"/>
<accession>A0A9J6ZGM1</accession>